<keyword evidence="9" id="KW-0902">Two-component regulatory system</keyword>
<comment type="caution">
    <text evidence="13">The sequence shown here is derived from an EMBL/GenBank/DDBJ whole genome shotgun (WGS) entry which is preliminary data.</text>
</comment>
<evidence type="ECO:0000256" key="7">
    <source>
        <dbReference type="ARBA" id="ARBA00022777"/>
    </source>
</evidence>
<feature type="domain" description="Histidine kinase" evidence="11">
    <location>
        <begin position="246"/>
        <end position="455"/>
    </location>
</feature>
<sequence length="473" mass="50676">MRRHLVAALVALPVAVVAVLGLPLALQRSDEALRELTHARVTEARQLSSAAVNALVYGERAQLRQRIADYQDRTGGRAHVFDAGGRSVEGALCLLSPGELAHQSVVRAALQGQFTDSSDRPVSEAAEELIVAVPVIHRRLLVGVVVVCSALDDLQLKRWTIWTVVAVIGALAMAASGFLAEPLARWILRPVRYLEAAARRFAAGDHDARVPVHLGPPDLRVLAETFNHLAEQVQQQVTVQKSFVSDASHQLRSPLVALRLRLENLEPYLEPDGSRGLEQALGEVDRMTGILNALLLLARAESGAQAVESVDVLAVAEERVASWRLVAEPRGIALTVDGQGDLVASAVAGTVDQVLDVFLDNALRVAPPGTTVHVRLVEDATTVAVQCIDAGPGMSPDERARACDRFWRGNRATGEGSGLGLAIAASLARANNGHILLQEGPGGGLHAELRLPARVPERAGHHHPSPLLQKRRR</sequence>
<dbReference type="InterPro" id="IPR003594">
    <property type="entry name" value="HATPase_dom"/>
</dbReference>
<dbReference type="PANTHER" id="PTHR45436">
    <property type="entry name" value="SENSOR HISTIDINE KINASE YKOH"/>
    <property type="match status" value="1"/>
</dbReference>
<dbReference type="Gene3D" id="6.10.340.10">
    <property type="match status" value="1"/>
</dbReference>
<dbReference type="InterPro" id="IPR036890">
    <property type="entry name" value="HATPase_C_sf"/>
</dbReference>
<organism evidence="13 14">
    <name type="scientific">Streptomyces pharetrae CZA14</name>
    <dbReference type="NCBI Taxonomy" id="1144883"/>
    <lineage>
        <taxon>Bacteria</taxon>
        <taxon>Bacillati</taxon>
        <taxon>Actinomycetota</taxon>
        <taxon>Actinomycetes</taxon>
        <taxon>Kitasatosporales</taxon>
        <taxon>Streptomycetaceae</taxon>
        <taxon>Streptomyces</taxon>
    </lineage>
</organism>
<name>A0ABX3YDB1_9ACTN</name>
<keyword evidence="5" id="KW-0808">Transferase</keyword>
<comment type="catalytic activity">
    <reaction evidence="1">
        <text>ATP + protein L-histidine = ADP + protein N-phospho-L-histidine.</text>
        <dbReference type="EC" id="2.7.13.3"/>
    </reaction>
</comment>
<keyword evidence="8" id="KW-1133">Transmembrane helix</keyword>
<evidence type="ECO:0000256" key="5">
    <source>
        <dbReference type="ARBA" id="ARBA00022679"/>
    </source>
</evidence>
<dbReference type="SMART" id="SM00388">
    <property type="entry name" value="HisKA"/>
    <property type="match status" value="1"/>
</dbReference>
<evidence type="ECO:0000256" key="6">
    <source>
        <dbReference type="ARBA" id="ARBA00022692"/>
    </source>
</evidence>
<proteinExistence type="predicted"/>
<evidence type="ECO:0000256" key="1">
    <source>
        <dbReference type="ARBA" id="ARBA00000085"/>
    </source>
</evidence>
<dbReference type="InterPro" id="IPR036097">
    <property type="entry name" value="HisK_dim/P_sf"/>
</dbReference>
<evidence type="ECO:0000259" key="12">
    <source>
        <dbReference type="PROSITE" id="PS50885"/>
    </source>
</evidence>
<dbReference type="EC" id="2.7.13.3" evidence="3"/>
<evidence type="ECO:0000256" key="9">
    <source>
        <dbReference type="ARBA" id="ARBA00023012"/>
    </source>
</evidence>
<evidence type="ECO:0000313" key="14">
    <source>
        <dbReference type="Proteomes" id="UP000194266"/>
    </source>
</evidence>
<dbReference type="Pfam" id="PF02518">
    <property type="entry name" value="HATPase_c"/>
    <property type="match status" value="1"/>
</dbReference>
<dbReference type="PRINTS" id="PR00344">
    <property type="entry name" value="BCTRLSENSOR"/>
</dbReference>
<feature type="domain" description="HAMP" evidence="12">
    <location>
        <begin position="185"/>
        <end position="238"/>
    </location>
</feature>
<dbReference type="InterPro" id="IPR003660">
    <property type="entry name" value="HAMP_dom"/>
</dbReference>
<keyword evidence="14" id="KW-1185">Reference proteome</keyword>
<gene>
    <name evidence="13" type="ORF">OQI_24760</name>
</gene>
<dbReference type="Pfam" id="PF00672">
    <property type="entry name" value="HAMP"/>
    <property type="match status" value="1"/>
</dbReference>
<dbReference type="CDD" id="cd06225">
    <property type="entry name" value="HAMP"/>
    <property type="match status" value="1"/>
</dbReference>
<dbReference type="PROSITE" id="PS50109">
    <property type="entry name" value="HIS_KIN"/>
    <property type="match status" value="1"/>
</dbReference>
<evidence type="ECO:0000256" key="10">
    <source>
        <dbReference type="ARBA" id="ARBA00023136"/>
    </source>
</evidence>
<evidence type="ECO:0000256" key="4">
    <source>
        <dbReference type="ARBA" id="ARBA00022553"/>
    </source>
</evidence>
<reference evidence="13 14" key="1">
    <citation type="submission" date="2016-12" db="EMBL/GenBank/DDBJ databases">
        <title>Genome Mining:The Detection of Biosynthetic Gene Clusters to Aid in the Expression of Curamycin A produced by Streptomyces sp. strain CZA14.</title>
        <authorList>
            <person name="Durrell K.A."/>
            <person name="Kirby B.M."/>
            <person name="Khan W."/>
            <person name="Mthethwa T."/>
            <person name="Le Roes-Hill M."/>
        </authorList>
    </citation>
    <scope>NUCLEOTIDE SEQUENCE [LARGE SCALE GENOMIC DNA]</scope>
    <source>
        <strain evidence="13 14">CZA14</strain>
    </source>
</reference>
<evidence type="ECO:0000259" key="11">
    <source>
        <dbReference type="PROSITE" id="PS50109"/>
    </source>
</evidence>
<evidence type="ECO:0000313" key="13">
    <source>
        <dbReference type="EMBL" id="OSZ57896.1"/>
    </source>
</evidence>
<dbReference type="SMART" id="SM00304">
    <property type="entry name" value="HAMP"/>
    <property type="match status" value="1"/>
</dbReference>
<dbReference type="RefSeq" id="WP_086171507.1">
    <property type="nucleotide sequence ID" value="NZ_MRYD01000157.1"/>
</dbReference>
<keyword evidence="6" id="KW-0812">Transmembrane</keyword>
<dbReference type="CDD" id="cd00075">
    <property type="entry name" value="HATPase"/>
    <property type="match status" value="1"/>
</dbReference>
<keyword evidence="7" id="KW-0418">Kinase</keyword>
<dbReference type="InterPro" id="IPR005467">
    <property type="entry name" value="His_kinase_dom"/>
</dbReference>
<accession>A0ABX3YDB1</accession>
<dbReference type="PANTHER" id="PTHR45436:SF5">
    <property type="entry name" value="SENSOR HISTIDINE KINASE TRCS"/>
    <property type="match status" value="1"/>
</dbReference>
<dbReference type="Gene3D" id="1.10.287.130">
    <property type="match status" value="1"/>
</dbReference>
<keyword evidence="4" id="KW-0597">Phosphoprotein</keyword>
<dbReference type="PROSITE" id="PS50885">
    <property type="entry name" value="HAMP"/>
    <property type="match status" value="1"/>
</dbReference>
<keyword evidence="10" id="KW-0472">Membrane</keyword>
<comment type="subcellular location">
    <subcellularLocation>
        <location evidence="2">Cell membrane</location>
    </subcellularLocation>
</comment>
<dbReference type="CDD" id="cd00082">
    <property type="entry name" value="HisKA"/>
    <property type="match status" value="1"/>
</dbReference>
<evidence type="ECO:0000256" key="8">
    <source>
        <dbReference type="ARBA" id="ARBA00022989"/>
    </source>
</evidence>
<dbReference type="InterPro" id="IPR004358">
    <property type="entry name" value="Sig_transdc_His_kin-like_C"/>
</dbReference>
<dbReference type="InterPro" id="IPR050428">
    <property type="entry name" value="TCS_sensor_his_kinase"/>
</dbReference>
<evidence type="ECO:0000256" key="3">
    <source>
        <dbReference type="ARBA" id="ARBA00012438"/>
    </source>
</evidence>
<dbReference type="Proteomes" id="UP000194266">
    <property type="component" value="Unassembled WGS sequence"/>
</dbReference>
<protein>
    <recommendedName>
        <fullName evidence="3">histidine kinase</fullName>
        <ecNumber evidence="3">2.7.13.3</ecNumber>
    </recommendedName>
</protein>
<dbReference type="Pfam" id="PF00512">
    <property type="entry name" value="HisKA"/>
    <property type="match status" value="1"/>
</dbReference>
<dbReference type="SUPFAM" id="SSF158472">
    <property type="entry name" value="HAMP domain-like"/>
    <property type="match status" value="1"/>
</dbReference>
<dbReference type="SUPFAM" id="SSF55874">
    <property type="entry name" value="ATPase domain of HSP90 chaperone/DNA topoisomerase II/histidine kinase"/>
    <property type="match status" value="1"/>
</dbReference>
<dbReference type="InterPro" id="IPR003661">
    <property type="entry name" value="HisK_dim/P_dom"/>
</dbReference>
<evidence type="ECO:0000256" key="2">
    <source>
        <dbReference type="ARBA" id="ARBA00004236"/>
    </source>
</evidence>
<dbReference type="SMART" id="SM00387">
    <property type="entry name" value="HATPase_c"/>
    <property type="match status" value="1"/>
</dbReference>
<dbReference type="EMBL" id="MRYD01000157">
    <property type="protein sequence ID" value="OSZ57896.1"/>
    <property type="molecule type" value="Genomic_DNA"/>
</dbReference>
<dbReference type="Gene3D" id="3.30.565.10">
    <property type="entry name" value="Histidine kinase-like ATPase, C-terminal domain"/>
    <property type="match status" value="1"/>
</dbReference>
<dbReference type="SUPFAM" id="SSF47384">
    <property type="entry name" value="Homodimeric domain of signal transducing histidine kinase"/>
    <property type="match status" value="1"/>
</dbReference>